<gene>
    <name evidence="2" type="ORF">GWK47_020288</name>
</gene>
<comment type="caution">
    <text evidence="2">The sequence shown here is derived from an EMBL/GenBank/DDBJ whole genome shotgun (WGS) entry which is preliminary data.</text>
</comment>
<organism evidence="2 3">
    <name type="scientific">Chionoecetes opilio</name>
    <name type="common">Atlantic snow crab</name>
    <name type="synonym">Cancer opilio</name>
    <dbReference type="NCBI Taxonomy" id="41210"/>
    <lineage>
        <taxon>Eukaryota</taxon>
        <taxon>Metazoa</taxon>
        <taxon>Ecdysozoa</taxon>
        <taxon>Arthropoda</taxon>
        <taxon>Crustacea</taxon>
        <taxon>Multicrustacea</taxon>
        <taxon>Malacostraca</taxon>
        <taxon>Eumalacostraca</taxon>
        <taxon>Eucarida</taxon>
        <taxon>Decapoda</taxon>
        <taxon>Pleocyemata</taxon>
        <taxon>Brachyura</taxon>
        <taxon>Eubrachyura</taxon>
        <taxon>Majoidea</taxon>
        <taxon>Majidae</taxon>
        <taxon>Chionoecetes</taxon>
    </lineage>
</organism>
<evidence type="ECO:0000256" key="1">
    <source>
        <dbReference type="SAM" id="MobiDB-lite"/>
    </source>
</evidence>
<evidence type="ECO:0000313" key="3">
    <source>
        <dbReference type="Proteomes" id="UP000770661"/>
    </source>
</evidence>
<dbReference type="Proteomes" id="UP000770661">
    <property type="component" value="Unassembled WGS sequence"/>
</dbReference>
<reference evidence="2" key="1">
    <citation type="submission" date="2020-07" db="EMBL/GenBank/DDBJ databases">
        <title>The High-quality genome of the commercially important snow crab, Chionoecetes opilio.</title>
        <authorList>
            <person name="Jeong J.-H."/>
            <person name="Ryu S."/>
        </authorList>
    </citation>
    <scope>NUCLEOTIDE SEQUENCE</scope>
    <source>
        <strain evidence="2">MADBK_172401_WGS</strain>
        <tissue evidence="2">Digestive gland</tissue>
    </source>
</reference>
<dbReference type="EMBL" id="JACEEZ010023194">
    <property type="protein sequence ID" value="KAG0711595.1"/>
    <property type="molecule type" value="Genomic_DNA"/>
</dbReference>
<keyword evidence="3" id="KW-1185">Reference proteome</keyword>
<accession>A0A8J4XQ88</accession>
<proteinExistence type="predicted"/>
<evidence type="ECO:0000313" key="2">
    <source>
        <dbReference type="EMBL" id="KAG0711595.1"/>
    </source>
</evidence>
<feature type="region of interest" description="Disordered" evidence="1">
    <location>
        <begin position="80"/>
        <end position="103"/>
    </location>
</feature>
<name>A0A8J4XQ88_CHIOP</name>
<dbReference type="AlphaFoldDB" id="A0A8J4XQ88"/>
<protein>
    <submittedName>
        <fullName evidence="2">Uncharacterized protein</fullName>
    </submittedName>
</protein>
<sequence>MIRLKANHQRGCLELDHFRGRSRGDQEERFLYEAPESCDGQRLTRRLTQSLKDHIKVPSQCQRGPHRNLYLRIRSVRIRGDGQASAPEDSALHRTGTFEGRHR</sequence>